<dbReference type="AlphaFoldDB" id="A0A0F9U2Y0"/>
<comment type="caution">
    <text evidence="7">The sequence shown here is derived from an EMBL/GenBank/DDBJ whole genome shotgun (WGS) entry which is preliminary data.</text>
</comment>
<dbReference type="SFLD" id="SFLDS00029">
    <property type="entry name" value="Radical_SAM"/>
    <property type="match status" value="1"/>
</dbReference>
<dbReference type="GO" id="GO:0046872">
    <property type="term" value="F:metal ion binding"/>
    <property type="evidence" value="ECO:0007669"/>
    <property type="project" value="UniProtKB-KW"/>
</dbReference>
<feature type="domain" description="4Fe4S-binding SPASM" evidence="6">
    <location>
        <begin position="211"/>
        <end position="246"/>
    </location>
</feature>
<dbReference type="PANTHER" id="PTHR11228:SF34">
    <property type="entry name" value="TUNGSTEN-CONTAINING ALDEHYDE FERREDOXIN OXIDOREDUCTASE COFACTOR MODIFYING PROTEIN"/>
    <property type="match status" value="1"/>
</dbReference>
<dbReference type="Pfam" id="PF13186">
    <property type="entry name" value="SPASM"/>
    <property type="match status" value="1"/>
</dbReference>
<keyword evidence="3" id="KW-0408">Iron</keyword>
<dbReference type="GO" id="GO:0003824">
    <property type="term" value="F:catalytic activity"/>
    <property type="evidence" value="ECO:0007669"/>
    <property type="project" value="InterPro"/>
</dbReference>
<evidence type="ECO:0000313" key="7">
    <source>
        <dbReference type="EMBL" id="KKN47983.1"/>
    </source>
</evidence>
<dbReference type="Pfam" id="PF04055">
    <property type="entry name" value="Radical_SAM"/>
    <property type="match status" value="1"/>
</dbReference>
<dbReference type="CDD" id="cd01335">
    <property type="entry name" value="Radical_SAM"/>
    <property type="match status" value="1"/>
</dbReference>
<evidence type="ECO:0000256" key="3">
    <source>
        <dbReference type="ARBA" id="ARBA00023004"/>
    </source>
</evidence>
<dbReference type="InterPro" id="IPR013785">
    <property type="entry name" value="Aldolase_TIM"/>
</dbReference>
<evidence type="ECO:0000256" key="2">
    <source>
        <dbReference type="ARBA" id="ARBA00022723"/>
    </source>
</evidence>
<accession>A0A0F9U2Y0</accession>
<evidence type="ECO:0008006" key="8">
    <source>
        <dbReference type="Google" id="ProtNLM"/>
    </source>
</evidence>
<evidence type="ECO:0000259" key="6">
    <source>
        <dbReference type="Pfam" id="PF13186"/>
    </source>
</evidence>
<keyword evidence="1" id="KW-0949">S-adenosyl-L-methionine</keyword>
<dbReference type="EMBL" id="LAZR01001246">
    <property type="protein sequence ID" value="KKN47983.1"/>
    <property type="molecule type" value="Genomic_DNA"/>
</dbReference>
<dbReference type="InterPro" id="IPR023885">
    <property type="entry name" value="4Fe4S-binding_SPASM_dom"/>
</dbReference>
<gene>
    <name evidence="7" type="ORF">LCGC14_0657410</name>
</gene>
<keyword evidence="2" id="KW-0479">Metal-binding</keyword>
<dbReference type="PANTHER" id="PTHR11228">
    <property type="entry name" value="RADICAL SAM DOMAIN PROTEIN"/>
    <property type="match status" value="1"/>
</dbReference>
<name>A0A0F9U2Y0_9ZZZZ</name>
<dbReference type="InterPro" id="IPR050377">
    <property type="entry name" value="Radical_SAM_PqqE_MftC-like"/>
</dbReference>
<dbReference type="Gene3D" id="3.20.20.70">
    <property type="entry name" value="Aldolase class I"/>
    <property type="match status" value="1"/>
</dbReference>
<dbReference type="SUPFAM" id="SSF102114">
    <property type="entry name" value="Radical SAM enzymes"/>
    <property type="match status" value="1"/>
</dbReference>
<dbReference type="InterPro" id="IPR058240">
    <property type="entry name" value="rSAM_sf"/>
</dbReference>
<organism evidence="7">
    <name type="scientific">marine sediment metagenome</name>
    <dbReference type="NCBI Taxonomy" id="412755"/>
    <lineage>
        <taxon>unclassified sequences</taxon>
        <taxon>metagenomes</taxon>
        <taxon>ecological metagenomes</taxon>
    </lineage>
</organism>
<keyword evidence="4" id="KW-0411">Iron-sulfur</keyword>
<protein>
    <recommendedName>
        <fullName evidence="8">4Fe4S-binding SPASM domain-containing protein</fullName>
    </recommendedName>
</protein>
<dbReference type="InterPro" id="IPR007197">
    <property type="entry name" value="rSAM"/>
</dbReference>
<sequence>MSQALRLQLQTTTLCTAKCLICPHRNSPVLLHGGVMTDDIYSRVLAAAAGIRFRKIACYMQGEPLTDPQLAERLEELSKRLTFDLLELSTNGSLLTSARSARLVSALQTMPSHVTLSFFGTNKQDYERITGLPFEQTLAHVYEFLKLTDHTHIGRSIVALGDEVQVRDFWHQQTAKLRRVPRLKLLRVNNRAGYGSGAKAVNQPPSRFLRCCRIQQWIHVSWRGDIILCCNDYKHAVVFGNVKNNTDLVKLQQQIPACCRQLATAGSLPCYRCDMKSIGQGAS</sequence>
<evidence type="ECO:0000256" key="1">
    <source>
        <dbReference type="ARBA" id="ARBA00022691"/>
    </source>
</evidence>
<reference evidence="7" key="1">
    <citation type="journal article" date="2015" name="Nature">
        <title>Complex archaea that bridge the gap between prokaryotes and eukaryotes.</title>
        <authorList>
            <person name="Spang A."/>
            <person name="Saw J.H."/>
            <person name="Jorgensen S.L."/>
            <person name="Zaremba-Niedzwiedzka K."/>
            <person name="Martijn J."/>
            <person name="Lind A.E."/>
            <person name="van Eijk R."/>
            <person name="Schleper C."/>
            <person name="Guy L."/>
            <person name="Ettema T.J."/>
        </authorList>
    </citation>
    <scope>NUCLEOTIDE SEQUENCE</scope>
</reference>
<feature type="domain" description="Radical SAM core" evidence="5">
    <location>
        <begin position="11"/>
        <end position="143"/>
    </location>
</feature>
<dbReference type="CDD" id="cd21109">
    <property type="entry name" value="SPASM"/>
    <property type="match status" value="1"/>
</dbReference>
<dbReference type="GO" id="GO:0051536">
    <property type="term" value="F:iron-sulfur cluster binding"/>
    <property type="evidence" value="ECO:0007669"/>
    <property type="project" value="UniProtKB-KW"/>
</dbReference>
<evidence type="ECO:0000256" key="4">
    <source>
        <dbReference type="ARBA" id="ARBA00023014"/>
    </source>
</evidence>
<evidence type="ECO:0000259" key="5">
    <source>
        <dbReference type="Pfam" id="PF04055"/>
    </source>
</evidence>
<proteinExistence type="predicted"/>